<dbReference type="Proteomes" id="UP001651880">
    <property type="component" value="Unassembled WGS sequence"/>
</dbReference>
<dbReference type="SMART" id="SM00060">
    <property type="entry name" value="FN3"/>
    <property type="match status" value="1"/>
</dbReference>
<evidence type="ECO:0000256" key="1">
    <source>
        <dbReference type="ARBA" id="ARBA00022729"/>
    </source>
</evidence>
<dbReference type="InterPro" id="IPR013783">
    <property type="entry name" value="Ig-like_fold"/>
</dbReference>
<dbReference type="SUPFAM" id="SSF81296">
    <property type="entry name" value="E set domains"/>
    <property type="match status" value="5"/>
</dbReference>
<evidence type="ECO:0000313" key="5">
    <source>
        <dbReference type="Proteomes" id="UP001651880"/>
    </source>
</evidence>
<dbReference type="Pfam" id="PF01833">
    <property type="entry name" value="TIG"/>
    <property type="match status" value="4"/>
</dbReference>
<sequence>MHISKMKRKAAIILALIMIFNLLPHEILRVHAFDPGEFWVDTVTIFKIYDKDRNAVQRRVLITGGYLKDADVGIVTSEGYKRLTKRTDNTEGLLQFDIDDNQLGNSLRIEGKEILLNEDEMPTLTGVNRRVEQGAGDLILQGTKLNNIMDKANIKAGYEHKGAYTPMDDTKFNNPSQVTIEKPTGALGLQNIIFEKSEQIPNVYFNAKNPSVNVNVNIKYTYKDQFRLYQNINVSNLRMYPNRGQKGDRVYFEADAGTLDSYDVFFLKETNGTDPYTNKNKGQNKTFQQNINGKDILTVTVPDIIEGEYYVVLTNAVAQNMDPMLEVTQEKALDEKFTVINANIKSRIISINPKTGPDTGSKATISSQFTGTLNIPEFVPASDDKTYSFSDGDRELVVNYVYGTYKNDSSSQYEAVRNIRIIIGDKATFMKKTSGDPDVSFTKDLDIINIMTAQITDADSNPVKDVVIETETTITRLSDNSVVQTITERAVLAKGYTYIPSKVEPVVDSITPDKIQVIKTNDDNYKTTDSKRLMAIYGKNFMVHKYADSTGKDIVRYPIIELGPDIKLDPNDPVQKEILEMKVLNSYGEELDGSAGNEIGTRILFYLPANLGPISNIGKTFIKVTNPIRNSMAPGLVGTKVDGVEFVLVEDNKNPIISGVNPDTVAVEGGVEVKATGNNFMSGVRLFLDGEEIKNIKRAEDGKEITFTAPKGREGTTQIMVMNPEGGAATWHFNYVKTYTNPKIFDFAPKSGNTGTLVVVKGDNFIPPDPTDKTELKHKLIGTRILLGGVDINDYELDNDKRIVLKPYKDPSGEPVIDIATAGSLTSIKVAEYYHSVMFADADNNYYTITIDGAGRISLSDGVHNTYTLKLSGSQIKADKKDGSIYDLSSDKEGIMISDGASVILSLKMMTPYKTDAEGKIIGNRVKVVDKNTIYFTVPALPADGYYDLTVLNPDTKRDDKKGTSGFYYFAHPQSKPEIDKIVPSEGTTDGGYAIDIEGNDFMDIGIDKSKVFINGIQVPAADIQVSPNGKTITVKRVPKYPGDLFKEKGTNRYAVPVVVVNPDGGSVSREGGFTYLVPTSHPKLVKIVPAKGTAAGGEVVEITGTDFRFFEPYEDSNRDGKRDDDEPFTDINGNGKWDSETNYDEWIQYAEINHPKFEKYLDSPILPKVFFGDNLAKIVEFSRGYLKVITPEGDAGKAEVYVVNNDAGTSDKVTYTYEASNPKITRIFPRVGKMQGGDTTELLGSGFARTDMDIYNGSTDAAGISLYDVKQMAAVRFGSLTNRNIARELDNSGRIDNKRTTVRFELNKMSFEYDASSTNTKLTMSKVVDDKIYKAVINGYDDTVKYIPLKLMETSSKEKFEGTGLVRVEVEDGRLLIDTGYSENVRYIDSTQVFVTVPTHHTIGNNIPVELINPDKGKAAIAFEYMNPYDYPVIASIEPINKVLKNGLIIDYDNNPSDDDEEYYTYVSVTGGVLLTITGSNFKRTAKVYLDDKELQILDRSPNDDKLLVVIPPGDESQIGSKKPITVDNGDGGVTSTREPGDYYKMKAPYFVMYQKGLSGPKIDSVIPDKTSSRGQNIITVIGMDFRPGIKVFIGGVAAEVVELQGTEKIRVRVPLGLIPGKASVMVQNADYGADEKKDAITIISSPEIQDILDEQGISLSPRVLDMTGGQNIILQGIEFQEGAQIIFGGEIKPKAEGESGIPGTNIRDEEVYVVGGTAGTVSKVENGTLIYVTTPAMPEGDISIIVINKDGGVSEEVKIQVIRPLPGKPSGVKAQAVDGDTVKLEWDGTAQMYQIFASFGEKNSSKELSEYSYIITVEPERYDKEKLRYYVRGLATETWYRFRIYAVNDFGVSLQYGQSNSVKTPDTIRSEAKYNDEYINPAGRTDWTESTKDKFIYNIGERSLKEGAQYYQIELRNKNAGASASRMIKIPVNLVRSYDKYYAIWDKDVSVKFDTKALRTGEIMNISDKEDAAAVLEIYSPKGQRYDDIALLLGSRNKPIKLIGIGFRLENKDKTQNLKQFTEPMEAAIVIDSKYANKENLELYYYNIPSNKLEKVNFTKKSGEAVINAKITNPGEYVIISR</sequence>
<evidence type="ECO:0000313" key="4">
    <source>
        <dbReference type="EMBL" id="MCQ1529138.1"/>
    </source>
</evidence>
<keyword evidence="1" id="KW-0732">Signal</keyword>
<feature type="compositionally biased region" description="Basic and acidic residues" evidence="2">
    <location>
        <begin position="1114"/>
        <end position="1125"/>
    </location>
</feature>
<dbReference type="RefSeq" id="WP_255226654.1">
    <property type="nucleotide sequence ID" value="NZ_JAJEKE010000003.1"/>
</dbReference>
<feature type="region of interest" description="Disordered" evidence="2">
    <location>
        <begin position="1114"/>
        <end position="1137"/>
    </location>
</feature>
<evidence type="ECO:0000259" key="3">
    <source>
        <dbReference type="PROSITE" id="PS50853"/>
    </source>
</evidence>
<protein>
    <submittedName>
        <fullName evidence="4">IPT/TIG domain-containing protein</fullName>
    </submittedName>
</protein>
<dbReference type="CDD" id="cd00102">
    <property type="entry name" value="IPT"/>
    <property type="match status" value="4"/>
</dbReference>
<reference evidence="4 5" key="1">
    <citation type="submission" date="2021-10" db="EMBL/GenBank/DDBJ databases">
        <title>Lutispora strain m25 sp. nov., a thermophilic, non-spore-forming bacterium isolated from a lab-scale methanogenic bioreactor digesting anaerobic sludge.</title>
        <authorList>
            <person name="El Houari A."/>
            <person name="Mcdonald J."/>
        </authorList>
    </citation>
    <scope>NUCLEOTIDE SEQUENCE [LARGE SCALE GENOMIC DNA]</scope>
    <source>
        <strain evidence="5">m25</strain>
    </source>
</reference>
<dbReference type="PANTHER" id="PTHR46769:SF2">
    <property type="entry name" value="FIBROCYSTIN-L ISOFORM 2 PRECURSOR-RELATED"/>
    <property type="match status" value="1"/>
</dbReference>
<accession>A0ABT1NCZ6</accession>
<dbReference type="PANTHER" id="PTHR46769">
    <property type="entry name" value="POLYCYSTIC KIDNEY AND HEPATIC DISEASE 1 (AUTOSOMAL RECESSIVE)-LIKE 1"/>
    <property type="match status" value="1"/>
</dbReference>
<dbReference type="InterPro" id="IPR002909">
    <property type="entry name" value="IPT_dom"/>
</dbReference>
<name>A0ABT1NCZ6_9FIRM</name>
<dbReference type="SMART" id="SM00429">
    <property type="entry name" value="IPT"/>
    <property type="match status" value="3"/>
</dbReference>
<gene>
    <name evidence="4" type="ORF">LJD61_06190</name>
</gene>
<dbReference type="SUPFAM" id="SSF49265">
    <property type="entry name" value="Fibronectin type III"/>
    <property type="match status" value="1"/>
</dbReference>
<dbReference type="InterPro" id="IPR036116">
    <property type="entry name" value="FN3_sf"/>
</dbReference>
<dbReference type="InterPro" id="IPR052387">
    <property type="entry name" value="Fibrocystin"/>
</dbReference>
<keyword evidence="5" id="KW-1185">Reference proteome</keyword>
<dbReference type="InterPro" id="IPR014756">
    <property type="entry name" value="Ig_E-set"/>
</dbReference>
<proteinExistence type="predicted"/>
<evidence type="ECO:0000256" key="2">
    <source>
        <dbReference type="SAM" id="MobiDB-lite"/>
    </source>
</evidence>
<dbReference type="InterPro" id="IPR003961">
    <property type="entry name" value="FN3_dom"/>
</dbReference>
<dbReference type="EMBL" id="JAJEKE010000003">
    <property type="protein sequence ID" value="MCQ1529138.1"/>
    <property type="molecule type" value="Genomic_DNA"/>
</dbReference>
<organism evidence="4 5">
    <name type="scientific">Lutispora saccharofermentans</name>
    <dbReference type="NCBI Taxonomy" id="3024236"/>
    <lineage>
        <taxon>Bacteria</taxon>
        <taxon>Bacillati</taxon>
        <taxon>Bacillota</taxon>
        <taxon>Clostridia</taxon>
        <taxon>Lutisporales</taxon>
        <taxon>Lutisporaceae</taxon>
        <taxon>Lutispora</taxon>
    </lineage>
</organism>
<dbReference type="Gene3D" id="2.60.40.10">
    <property type="entry name" value="Immunoglobulins"/>
    <property type="match status" value="6"/>
</dbReference>
<dbReference type="CDD" id="cd00063">
    <property type="entry name" value="FN3"/>
    <property type="match status" value="1"/>
</dbReference>
<feature type="domain" description="Fibronectin type-III" evidence="3">
    <location>
        <begin position="1770"/>
        <end position="1869"/>
    </location>
</feature>
<comment type="caution">
    <text evidence="4">The sequence shown here is derived from an EMBL/GenBank/DDBJ whole genome shotgun (WGS) entry which is preliminary data.</text>
</comment>
<dbReference type="PROSITE" id="PS50853">
    <property type="entry name" value="FN3"/>
    <property type="match status" value="1"/>
</dbReference>